<dbReference type="Gene3D" id="3.40.50.1000">
    <property type="entry name" value="HAD superfamily/HAD-like"/>
    <property type="match status" value="1"/>
</dbReference>
<dbReference type="PRINTS" id="PR00413">
    <property type="entry name" value="HADHALOGNASE"/>
</dbReference>
<dbReference type="InterPro" id="IPR006328">
    <property type="entry name" value="2-HAD"/>
</dbReference>
<dbReference type="Pfam" id="PF00702">
    <property type="entry name" value="Hydrolase"/>
    <property type="match status" value="1"/>
</dbReference>
<evidence type="ECO:0000256" key="3">
    <source>
        <dbReference type="RuleBase" id="RU368077"/>
    </source>
</evidence>
<keyword evidence="5" id="KW-1185">Reference proteome</keyword>
<dbReference type="CDD" id="cd02588">
    <property type="entry name" value="HAD_L2-DEX"/>
    <property type="match status" value="1"/>
</dbReference>
<evidence type="ECO:0000256" key="2">
    <source>
        <dbReference type="ARBA" id="ARBA00022801"/>
    </source>
</evidence>
<dbReference type="GO" id="GO:0018784">
    <property type="term" value="F:(S)-2-haloacid dehalogenase activity"/>
    <property type="evidence" value="ECO:0007669"/>
    <property type="project" value="UniProtKB-UniRule"/>
</dbReference>
<dbReference type="PANTHER" id="PTHR43316">
    <property type="entry name" value="HYDROLASE, HALOACID DELAHOGENASE-RELATED"/>
    <property type="match status" value="1"/>
</dbReference>
<dbReference type="InterPro" id="IPR051540">
    <property type="entry name" value="S-2-haloacid_dehalogenase"/>
</dbReference>
<dbReference type="EMBL" id="MSDQ01000006">
    <property type="protein sequence ID" value="OLO12494.1"/>
    <property type="molecule type" value="Genomic_DNA"/>
</dbReference>
<comment type="caution">
    <text evidence="4">The sequence shown here is derived from an EMBL/GenBank/DDBJ whole genome shotgun (WGS) entry which is preliminary data.</text>
</comment>
<keyword evidence="2 3" id="KW-0378">Hydrolase</keyword>
<dbReference type="EC" id="3.8.1.2" evidence="3"/>
<dbReference type="Proteomes" id="UP000186806">
    <property type="component" value="Unassembled WGS sequence"/>
</dbReference>
<dbReference type="SFLD" id="SFLDG01129">
    <property type="entry name" value="C1.5:_HAD__Beta-PGM__Phosphata"/>
    <property type="match status" value="1"/>
</dbReference>
<dbReference type="NCBIfam" id="TIGR01428">
    <property type="entry name" value="HAD_type_II"/>
    <property type="match status" value="1"/>
</dbReference>
<organism evidence="4 5">
    <name type="scientific">Chromohalobacter japonicus</name>
    <dbReference type="NCBI Taxonomy" id="223900"/>
    <lineage>
        <taxon>Bacteria</taxon>
        <taxon>Pseudomonadati</taxon>
        <taxon>Pseudomonadota</taxon>
        <taxon>Gammaproteobacteria</taxon>
        <taxon>Oceanospirillales</taxon>
        <taxon>Halomonadaceae</taxon>
        <taxon>Chromohalobacter</taxon>
    </lineage>
</organism>
<comment type="function">
    <text evidence="3">Catalyzes the hydrolytic dehalogenation of small (S)-2-haloalkanoic acids to yield the corresponding (R)-2-hydroxyalkanoic acids.</text>
</comment>
<dbReference type="SUPFAM" id="SSF56784">
    <property type="entry name" value="HAD-like"/>
    <property type="match status" value="1"/>
</dbReference>
<dbReference type="InterPro" id="IPR023198">
    <property type="entry name" value="PGP-like_dom2"/>
</dbReference>
<evidence type="ECO:0000313" key="4">
    <source>
        <dbReference type="EMBL" id="OLO12494.1"/>
    </source>
</evidence>
<evidence type="ECO:0000313" key="5">
    <source>
        <dbReference type="Proteomes" id="UP000186806"/>
    </source>
</evidence>
<comment type="catalytic activity">
    <reaction evidence="3">
        <text>an (S)-2-haloacid + H2O = a (2R)-2-hydroxycarboxylate + a halide anion + H(+)</text>
        <dbReference type="Rhea" id="RHEA:11192"/>
        <dbReference type="ChEBI" id="CHEBI:15377"/>
        <dbReference type="ChEBI" id="CHEBI:15378"/>
        <dbReference type="ChEBI" id="CHEBI:16042"/>
        <dbReference type="ChEBI" id="CHEBI:58314"/>
        <dbReference type="ChEBI" id="CHEBI:137405"/>
        <dbReference type="EC" id="3.8.1.2"/>
    </reaction>
</comment>
<dbReference type="AlphaFoldDB" id="A0A1Q8TFP7"/>
<dbReference type="Gene3D" id="1.10.150.240">
    <property type="entry name" value="Putative phosphatase, domain 2"/>
    <property type="match status" value="1"/>
</dbReference>
<dbReference type="InterPro" id="IPR023214">
    <property type="entry name" value="HAD_sf"/>
</dbReference>
<dbReference type="RefSeq" id="WP_075368137.1">
    <property type="nucleotide sequence ID" value="NZ_MSDQ01000006.1"/>
</dbReference>
<comment type="similarity">
    <text evidence="1 3">Belongs to the HAD-like hydrolase superfamily. S-2-haloalkanoic acid dehalogenase family.</text>
</comment>
<proteinExistence type="inferred from homology"/>
<dbReference type="InterPro" id="IPR036412">
    <property type="entry name" value="HAD-like_sf"/>
</dbReference>
<sequence>MILVFDINETLLDTAALAPFFDEVFGDPAVRTEWFLTLEETWMTATLTGRYLPFGHLAKSALRQTGWRHGVEINEARQHRLIELLMTLPAHPDVAPALAALRAKGYRLTALTNGTLKAVQHQLSQEGLEAAFDVILSVDSVACYKPGQPAYQHAADHWHVSPRELVMIAAHGWDLIGAASAGCKTAFIARPGKVIDPQLFQPDWQADSLTALSQQLMAEVSP</sequence>
<dbReference type="InterPro" id="IPR006439">
    <property type="entry name" value="HAD-SF_hydro_IA"/>
</dbReference>
<protein>
    <recommendedName>
        <fullName evidence="3">(S)-2-haloacid dehalogenase</fullName>
        <ecNumber evidence="3">3.8.1.2</ecNumber>
    </recommendedName>
    <alternativeName>
        <fullName evidence="3">2-haloalkanoic acid dehalogenase</fullName>
    </alternativeName>
    <alternativeName>
        <fullName evidence="3">Halocarboxylic acid halidohydrolase</fullName>
    </alternativeName>
    <alternativeName>
        <fullName evidence="3">L-2-haloacid dehalogenase</fullName>
    </alternativeName>
</protein>
<reference evidence="4 5" key="1">
    <citation type="submission" date="2016-12" db="EMBL/GenBank/DDBJ databases">
        <title>Draft genome sequences of strains Salinicola socius SMB35, Salinicola sp. MH3R3-1 and Chromohalobacter sp. SMB17 from the Verkhnekamsk potash mining region of Russia.</title>
        <authorList>
            <person name="Mavrodi D.V."/>
            <person name="Olsson B.E."/>
            <person name="Korsakova E.S."/>
            <person name="Pyankova A."/>
            <person name="Mavrodi O.V."/>
            <person name="Plotnikova E.G."/>
        </authorList>
    </citation>
    <scope>NUCLEOTIDE SEQUENCE [LARGE SCALE GENOMIC DNA]</scope>
    <source>
        <strain evidence="4 5">SMB17</strain>
    </source>
</reference>
<name>A0A1Q8TFP7_9GAMM</name>
<gene>
    <name evidence="4" type="ORF">BTW10_03230</name>
</gene>
<accession>A0A1Q8TFP7</accession>
<evidence type="ECO:0000256" key="1">
    <source>
        <dbReference type="ARBA" id="ARBA00008106"/>
    </source>
</evidence>
<dbReference type="SFLD" id="SFLDS00003">
    <property type="entry name" value="Haloacid_Dehalogenase"/>
    <property type="match status" value="1"/>
</dbReference>
<dbReference type="PANTHER" id="PTHR43316:SF3">
    <property type="entry name" value="HALOACID DEHALOGENASE, TYPE II (AFU_ORTHOLOGUE AFUA_2G07750)-RELATED"/>
    <property type="match status" value="1"/>
</dbReference>
<dbReference type="NCBIfam" id="TIGR01493">
    <property type="entry name" value="HAD-SF-IA-v2"/>
    <property type="match status" value="1"/>
</dbReference>